<keyword evidence="1" id="KW-1133">Transmembrane helix</keyword>
<keyword evidence="3" id="KW-1185">Reference proteome</keyword>
<evidence type="ECO:0000313" key="3">
    <source>
        <dbReference type="Proteomes" id="UP000322144"/>
    </source>
</evidence>
<reference evidence="2 3" key="1">
    <citation type="submission" date="2019-06" db="EMBL/GenBank/DDBJ databases">
        <title>A distant relative of Phikzvirus genus phages from a therapeutic phage collection.</title>
        <authorList>
            <person name="Hejnowicz M.S."/>
            <person name="Dabrowski K."/>
            <person name="Gawor J."/>
            <person name="Weber-Dabrowska B."/>
            <person name="Gromadka R."/>
            <person name="Lobocka M.B."/>
        </authorList>
    </citation>
    <scope>NUCLEOTIDE SEQUENCE [LARGE SCALE GENOMIC DNA]</scope>
</reference>
<evidence type="ECO:0000256" key="1">
    <source>
        <dbReference type="SAM" id="Phobius"/>
    </source>
</evidence>
<evidence type="ECO:0000313" key="2">
    <source>
        <dbReference type="EMBL" id="QEM41878.1"/>
    </source>
</evidence>
<dbReference type="GeneID" id="77936899"/>
<dbReference type="EMBL" id="MN103543">
    <property type="protein sequence ID" value="QEM41878.1"/>
    <property type="molecule type" value="Genomic_DNA"/>
</dbReference>
<feature type="transmembrane region" description="Helical" evidence="1">
    <location>
        <begin position="43"/>
        <end position="61"/>
    </location>
</feature>
<dbReference type="RefSeq" id="YP_010660889.1">
    <property type="nucleotide sequence ID" value="NC_070882.1"/>
</dbReference>
<organism evidence="2 3">
    <name type="scientific">Pseudomonas phage vB_PaeM_PS119XW</name>
    <dbReference type="NCBI Taxonomy" id="2601632"/>
    <lineage>
        <taxon>Viruses</taxon>
        <taxon>Duplodnaviria</taxon>
        <taxon>Heunggongvirae</taxon>
        <taxon>Uroviricota</taxon>
        <taxon>Caudoviricetes</taxon>
        <taxon>Chimalliviridae</taxon>
        <taxon>Pawinskivirus</taxon>
        <taxon>Pawinskivirus PS119XW</taxon>
    </lineage>
</organism>
<keyword evidence="1" id="KW-0472">Membrane</keyword>
<accession>A0A5C1K6W1</accession>
<sequence>MWFLIAVLAAFFALYLNHRFRYLIYVPFEKIGKRDFIKMSLTSITMLLCIVVVFGATLRMIEMKEIDRVWSIEQR</sequence>
<name>A0A5C1K6W1_9CAUD</name>
<protein>
    <submittedName>
        <fullName evidence="2">Uncharacterized protein</fullName>
    </submittedName>
</protein>
<dbReference type="KEGG" id="vg:77936899"/>
<proteinExistence type="predicted"/>
<dbReference type="Proteomes" id="UP000322144">
    <property type="component" value="Segment"/>
</dbReference>
<keyword evidence="1" id="KW-0812">Transmembrane</keyword>